<keyword evidence="1" id="KW-0482">Metalloprotease</keyword>
<dbReference type="InterPro" id="IPR006026">
    <property type="entry name" value="Peptidase_Metallo"/>
</dbReference>
<comment type="caution">
    <text evidence="1">Lacks conserved residue(s) required for the propagation of feature annotation.</text>
</comment>
<feature type="chain" id="PRO_5020642348" evidence="2">
    <location>
        <begin position="25"/>
        <end position="390"/>
    </location>
</feature>
<keyword evidence="1" id="KW-0479">Metal-binding</keyword>
<dbReference type="KEGG" id="stha:NCTC11429_00331"/>
<accession>A0A4U9U7T9</accession>
<keyword evidence="1" id="KW-0645">Protease</keyword>
<dbReference type="PANTHER" id="PTHR10127:SF850">
    <property type="entry name" value="METALLOENDOPEPTIDASE"/>
    <property type="match status" value="1"/>
</dbReference>
<dbReference type="EC" id="3.4.24.76" evidence="4"/>
<dbReference type="PROSITE" id="PS51257">
    <property type="entry name" value="PROKAR_LIPOPROTEIN"/>
    <property type="match status" value="1"/>
</dbReference>
<dbReference type="GO" id="GO:0006508">
    <property type="term" value="P:proteolysis"/>
    <property type="evidence" value="ECO:0007669"/>
    <property type="project" value="UniProtKB-KW"/>
</dbReference>
<dbReference type="GO" id="GO:0008270">
    <property type="term" value="F:zinc ion binding"/>
    <property type="evidence" value="ECO:0007669"/>
    <property type="project" value="UniProtKB-UniRule"/>
</dbReference>
<dbReference type="Gene3D" id="3.40.390.10">
    <property type="entry name" value="Collagenase (Catalytic Domain)"/>
    <property type="match status" value="1"/>
</dbReference>
<dbReference type="Proteomes" id="UP000308196">
    <property type="component" value="Chromosome"/>
</dbReference>
<dbReference type="GO" id="GO:0004222">
    <property type="term" value="F:metalloendopeptidase activity"/>
    <property type="evidence" value="ECO:0007669"/>
    <property type="project" value="UniProtKB-UniRule"/>
</dbReference>
<evidence type="ECO:0000256" key="2">
    <source>
        <dbReference type="SAM" id="SignalP"/>
    </source>
</evidence>
<protein>
    <submittedName>
        <fullName evidence="4">Flavastacin</fullName>
        <ecNumber evidence="4">3.4.24.76</ecNumber>
    </submittedName>
</protein>
<evidence type="ECO:0000313" key="5">
    <source>
        <dbReference type="Proteomes" id="UP000308196"/>
    </source>
</evidence>
<dbReference type="PANTHER" id="PTHR10127">
    <property type="entry name" value="DISCOIDIN, CUB, EGF, LAMININ , AND ZINC METALLOPROTEASE DOMAIN CONTAINING"/>
    <property type="match status" value="1"/>
</dbReference>
<dbReference type="Pfam" id="PF01400">
    <property type="entry name" value="Astacin"/>
    <property type="match status" value="1"/>
</dbReference>
<proteinExistence type="predicted"/>
<feature type="domain" description="Peptidase M12A" evidence="3">
    <location>
        <begin position="92"/>
        <end position="276"/>
    </location>
</feature>
<evidence type="ECO:0000259" key="3">
    <source>
        <dbReference type="PROSITE" id="PS51864"/>
    </source>
</evidence>
<name>A0A4U9U7T9_9SPHI</name>
<feature type="active site" evidence="1">
    <location>
        <position position="182"/>
    </location>
</feature>
<gene>
    <name evidence="4" type="ORF">NCTC11429_00331</name>
</gene>
<keyword evidence="1" id="KW-0862">Zinc</keyword>
<feature type="binding site" evidence="1">
    <location>
        <position position="185"/>
    </location>
    <ligand>
        <name>Zn(2+)</name>
        <dbReference type="ChEBI" id="CHEBI:29105"/>
        <note>catalytic</note>
    </ligand>
</feature>
<reference evidence="4 5" key="1">
    <citation type="submission" date="2019-05" db="EMBL/GenBank/DDBJ databases">
        <authorList>
            <consortium name="Pathogen Informatics"/>
        </authorList>
    </citation>
    <scope>NUCLEOTIDE SEQUENCE [LARGE SCALE GENOMIC DNA]</scope>
    <source>
        <strain evidence="4 5">NCTC11429</strain>
    </source>
</reference>
<evidence type="ECO:0000256" key="1">
    <source>
        <dbReference type="PROSITE-ProRule" id="PRU01211"/>
    </source>
</evidence>
<dbReference type="AlphaFoldDB" id="A0A4U9U7T9"/>
<feature type="binding site" evidence="1">
    <location>
        <position position="191"/>
    </location>
    <ligand>
        <name>Zn(2+)</name>
        <dbReference type="ChEBI" id="CHEBI:29105"/>
        <note>catalytic</note>
    </ligand>
</feature>
<dbReference type="InterPro" id="IPR001506">
    <property type="entry name" value="Peptidase_M12A"/>
</dbReference>
<feature type="binding site" evidence="1">
    <location>
        <position position="181"/>
    </location>
    <ligand>
        <name>Zn(2+)</name>
        <dbReference type="ChEBI" id="CHEBI:29105"/>
        <note>catalytic</note>
    </ligand>
</feature>
<dbReference type="PROSITE" id="PS51864">
    <property type="entry name" value="ASTACIN"/>
    <property type="match status" value="1"/>
</dbReference>
<keyword evidence="1 4" id="KW-0378">Hydrolase</keyword>
<dbReference type="SUPFAM" id="SSF55486">
    <property type="entry name" value="Metalloproteases ('zincins'), catalytic domain"/>
    <property type="match status" value="1"/>
</dbReference>
<evidence type="ECO:0000313" key="4">
    <source>
        <dbReference type="EMBL" id="VTR29010.1"/>
    </source>
</evidence>
<dbReference type="EMBL" id="LR590484">
    <property type="protein sequence ID" value="VTR29010.1"/>
    <property type="molecule type" value="Genomic_DNA"/>
</dbReference>
<keyword evidence="2" id="KW-0732">Signal</keyword>
<dbReference type="STRING" id="1123265.GCA_000686625_03277"/>
<dbReference type="SMART" id="SM00235">
    <property type="entry name" value="ZnMc"/>
    <property type="match status" value="1"/>
</dbReference>
<comment type="cofactor">
    <cofactor evidence="1">
        <name>Zn(2+)</name>
        <dbReference type="ChEBI" id="CHEBI:29105"/>
    </cofactor>
    <text evidence="1">Binds 1 zinc ion per subunit.</text>
</comment>
<dbReference type="InterPro" id="IPR024079">
    <property type="entry name" value="MetalloPept_cat_dom_sf"/>
</dbReference>
<organism evidence="4 5">
    <name type="scientific">Sphingobacterium thalpophilum</name>
    <dbReference type="NCBI Taxonomy" id="259"/>
    <lineage>
        <taxon>Bacteria</taxon>
        <taxon>Pseudomonadati</taxon>
        <taxon>Bacteroidota</taxon>
        <taxon>Sphingobacteriia</taxon>
        <taxon>Sphingobacteriales</taxon>
        <taxon>Sphingobacteriaceae</taxon>
        <taxon>Sphingobacterium</taxon>
    </lineage>
</organism>
<sequence length="390" mass="44290">MNMKRVVKNLSSFMLLMVALFSCSKDGEVNTLLNEEASLNDSTVHKFNLPGGSEIKVLEKGGDYYIADDIVLSKKQFLTLKGLNGSTLPRSAVMTNLVSKWTNGEVPYLIENNFYNAQRISEAINHYTTETPVRLVPKQAWHTDYVKFVNHDSVSKSNLGRIGGGQLIHISKSASYGTVMHEIGHAIGLFHEHTRSDRDQFLSVDPSVANNINYQKYDTDYLGFDVGAFDFNSIMMYPRSSVLKSKSDPNYYWPVNRSNFSLGDIAGINYIYGNAPYINLREVVTSYVFTSDGYDKIYDVYIDFYQDAAKTIPLTTTYPIKIYYKYFEERKSNKANPLQTSEYEQTLIVPAGVGSFKMEGFIDSKYYEYGDLDFVLNQYIQVRTAAGYQL</sequence>
<feature type="signal peptide" evidence="2">
    <location>
        <begin position="1"/>
        <end position="24"/>
    </location>
</feature>
<dbReference type="PRINTS" id="PR00480">
    <property type="entry name" value="ASTACIN"/>
</dbReference>